<gene>
    <name evidence="1" type="ORF">PVAP13_3KG321300</name>
</gene>
<evidence type="ECO:0000313" key="2">
    <source>
        <dbReference type="Proteomes" id="UP000823388"/>
    </source>
</evidence>
<dbReference type="EMBL" id="CM029041">
    <property type="protein sequence ID" value="KAG2626106.1"/>
    <property type="molecule type" value="Genomic_DNA"/>
</dbReference>
<dbReference type="AlphaFoldDB" id="A0A8T0UY46"/>
<name>A0A8T0UY46_PANVG</name>
<comment type="caution">
    <text evidence="1">The sequence shown here is derived from an EMBL/GenBank/DDBJ whole genome shotgun (WGS) entry which is preliminary data.</text>
</comment>
<accession>A0A8T0UY46</accession>
<reference evidence="1" key="1">
    <citation type="submission" date="2020-05" db="EMBL/GenBank/DDBJ databases">
        <title>WGS assembly of Panicum virgatum.</title>
        <authorList>
            <person name="Lovell J.T."/>
            <person name="Jenkins J."/>
            <person name="Shu S."/>
            <person name="Juenger T.E."/>
            <person name="Schmutz J."/>
        </authorList>
    </citation>
    <scope>NUCLEOTIDE SEQUENCE</scope>
    <source>
        <strain evidence="1">AP13</strain>
    </source>
</reference>
<protein>
    <submittedName>
        <fullName evidence="1">Uncharacterized protein</fullName>
    </submittedName>
</protein>
<evidence type="ECO:0000313" key="1">
    <source>
        <dbReference type="EMBL" id="KAG2626106.1"/>
    </source>
</evidence>
<proteinExistence type="predicted"/>
<dbReference type="Proteomes" id="UP000823388">
    <property type="component" value="Chromosome 3K"/>
</dbReference>
<sequence>MAVRHKRARDGRRLKLYQWASGLGMTRSTRELAHRMQRLPVAISPRDLSARRLVLISSGMRGCVPAPSCRMAPHRRGAHHVLDYQRRRARGMATAHRRTCWYGFRAHSCRRACGESPWMVPPRGERSADHQTGMAATGNLGRRDEAGEWRRLPACWAAKREPRASFAEAHRDALGFLPWPISARTSPRSAPVPLALCCLLPGGPMPRPEISLFSFSLHRSYHSLKFLVMVSSLVLYSHGFSQDFFASLTP</sequence>
<keyword evidence="2" id="KW-1185">Reference proteome</keyword>
<organism evidence="1 2">
    <name type="scientific">Panicum virgatum</name>
    <name type="common">Blackwell switchgrass</name>
    <dbReference type="NCBI Taxonomy" id="38727"/>
    <lineage>
        <taxon>Eukaryota</taxon>
        <taxon>Viridiplantae</taxon>
        <taxon>Streptophyta</taxon>
        <taxon>Embryophyta</taxon>
        <taxon>Tracheophyta</taxon>
        <taxon>Spermatophyta</taxon>
        <taxon>Magnoliopsida</taxon>
        <taxon>Liliopsida</taxon>
        <taxon>Poales</taxon>
        <taxon>Poaceae</taxon>
        <taxon>PACMAD clade</taxon>
        <taxon>Panicoideae</taxon>
        <taxon>Panicodae</taxon>
        <taxon>Paniceae</taxon>
        <taxon>Panicinae</taxon>
        <taxon>Panicum</taxon>
        <taxon>Panicum sect. Hiantes</taxon>
    </lineage>
</organism>